<comment type="caution">
    <text evidence="1">The sequence shown here is derived from an EMBL/GenBank/DDBJ whole genome shotgun (WGS) entry which is preliminary data.</text>
</comment>
<evidence type="ECO:0000313" key="2">
    <source>
        <dbReference type="Proteomes" id="UP000638570"/>
    </source>
</evidence>
<proteinExistence type="predicted"/>
<accession>A0ABS1QN19</accession>
<dbReference type="RefSeq" id="WP_202082225.1">
    <property type="nucleotide sequence ID" value="NZ_JAERTZ010000006.1"/>
</dbReference>
<keyword evidence="2" id="KW-1185">Reference proteome</keyword>
<reference evidence="2" key="1">
    <citation type="submission" date="2021-01" db="EMBL/GenBank/DDBJ databases">
        <title>Genome public.</title>
        <authorList>
            <person name="Liu C."/>
            <person name="Sun Q."/>
        </authorList>
    </citation>
    <scope>NUCLEOTIDE SEQUENCE [LARGE SCALE GENOMIC DNA]</scope>
    <source>
        <strain evidence="2">CGMCC 1.18722</strain>
    </source>
</reference>
<dbReference type="EMBL" id="JAERTZ010000006">
    <property type="protein sequence ID" value="MBL1376258.1"/>
    <property type="molecule type" value="Genomic_DNA"/>
</dbReference>
<organism evidence="1 2">
    <name type="scientific">Zobellella iuensis</name>
    <dbReference type="NCBI Taxonomy" id="2803811"/>
    <lineage>
        <taxon>Bacteria</taxon>
        <taxon>Pseudomonadati</taxon>
        <taxon>Pseudomonadota</taxon>
        <taxon>Gammaproteobacteria</taxon>
        <taxon>Aeromonadales</taxon>
        <taxon>Aeromonadaceae</taxon>
        <taxon>Zobellella</taxon>
    </lineage>
</organism>
<sequence>MTFTSAQSATFDRLGAAFHAHLIRTAGAPRITDESGFTTRDLTVEQCTQIATGAVVELMASNNKEPDDLGEFERVLPLFECGCGGITATGAAMFTTSLLDRVAEHYERRRQEHEQQGVTQ</sequence>
<protein>
    <submittedName>
        <fullName evidence="1">Uncharacterized protein</fullName>
    </submittedName>
</protein>
<dbReference type="Proteomes" id="UP000638570">
    <property type="component" value="Unassembled WGS sequence"/>
</dbReference>
<gene>
    <name evidence="1" type="ORF">JKV55_02785</name>
</gene>
<name>A0ABS1QN19_9GAMM</name>
<evidence type="ECO:0000313" key="1">
    <source>
        <dbReference type="EMBL" id="MBL1376258.1"/>
    </source>
</evidence>